<protein>
    <submittedName>
        <fullName evidence="11">Sterile alpha and TIR motif-containing protein 1-like isoform X2</fullName>
    </submittedName>
</protein>
<dbReference type="CDD" id="cd24153">
    <property type="entry name" value="SARM1_N"/>
    <property type="match status" value="1"/>
</dbReference>
<evidence type="ECO:0000256" key="4">
    <source>
        <dbReference type="ARBA" id="ARBA00022737"/>
    </source>
</evidence>
<sequence>MNRRNGYLQPFQSTFYVRTTMSDFPAESGEEKTMSANGDVSSLVDNFNKASTVLNRMNSSSSMTTTASFTSSTEKLSSSSAYSSKEKLCTNSSSAQMLKSSSTTASSSTSSSVMSKKSQLLHSLVSQEVKQQQKQQNESYLGSRNFNRSVSVTSSASSASSTSESRKKTMTAQRGLSVEGTLLEEGEAKEASPQEMRFEQKRVTSSSKLKLLTDGFKSEKSASNNKELKRLQTGDMNYEEKLASSAVKAHIEAEGFSAEKATAMRQEQRHLKTEDTVQQQERTAMSSAVKLKTDEFTAEKIAMAKQEECQVISQASIQQQRNVSSTSKLTFTSKNMKSSTAISQNKQQIEFGGITSSVNMSPIVTFPDEGGPFQVNDSSSNLALTQGLEKDIEILNSPAPSSEIEKAMARFGSRMSTCVERLKTASDEEALQLLTKMNDMIRKAWAVPTNGYDLGFNLCNILRNNGGMDILISNCSCSNDELQFASARLLEQCLSTENRGYVVENGLDSVVSVAYSCSIRNSVVHSRIGTGILEHLFKHSETTCSDVIRMGGLKAILYDCRNTDVETLRHCATALANLSLYGGSENQEAMIKHKVPVWLFPLAFNNDDNIKYYACLAIAALVANKEIEAAVLRSGTLDLVEPFVSSHNPEEFANSTVSHVHGQSKNWLLRLVPVLDSKREEARSLAAFHFAMEAGIKKRQGNTAIFREIGAIEALKKVASSPNAIASKYAAQALQLIGEEVPHKLSQQVPLWTVEDVREWVKQISFSQYCNEFANSRVDGDLLLQLTEEMLKEDIGIKNGILRKR</sequence>
<keyword evidence="6" id="KW-0391">Immunity</keyword>
<gene>
    <name evidence="11" type="primary">LOC106473086</name>
</gene>
<feature type="compositionally biased region" description="Basic and acidic residues" evidence="8">
    <location>
        <begin position="186"/>
        <end position="202"/>
    </location>
</feature>
<dbReference type="Proteomes" id="UP000694941">
    <property type="component" value="Unplaced"/>
</dbReference>
<dbReference type="PANTHER" id="PTHR22998">
    <property type="entry name" value="SARM1"/>
    <property type="match status" value="1"/>
</dbReference>
<keyword evidence="7" id="KW-0520">NAD</keyword>
<feature type="compositionally biased region" description="Low complexity" evidence="8">
    <location>
        <begin position="149"/>
        <end position="163"/>
    </location>
</feature>
<evidence type="ECO:0000313" key="10">
    <source>
        <dbReference type="Proteomes" id="UP000694941"/>
    </source>
</evidence>
<organism evidence="10 11">
    <name type="scientific">Limulus polyphemus</name>
    <name type="common">Atlantic horseshoe crab</name>
    <dbReference type="NCBI Taxonomy" id="6850"/>
    <lineage>
        <taxon>Eukaryota</taxon>
        <taxon>Metazoa</taxon>
        <taxon>Ecdysozoa</taxon>
        <taxon>Arthropoda</taxon>
        <taxon>Chelicerata</taxon>
        <taxon>Merostomata</taxon>
        <taxon>Xiphosura</taxon>
        <taxon>Limulidae</taxon>
        <taxon>Limulus</taxon>
    </lineage>
</organism>
<feature type="compositionally biased region" description="Low complexity" evidence="8">
    <location>
        <begin position="99"/>
        <end position="114"/>
    </location>
</feature>
<evidence type="ECO:0000256" key="2">
    <source>
        <dbReference type="ARBA" id="ARBA00022490"/>
    </source>
</evidence>
<dbReference type="PROSITE" id="PS50105">
    <property type="entry name" value="SAM_DOMAIN"/>
    <property type="match status" value="1"/>
</dbReference>
<evidence type="ECO:0000256" key="5">
    <source>
        <dbReference type="ARBA" id="ARBA00022801"/>
    </source>
</evidence>
<accession>A0ABM1TN35</accession>
<dbReference type="Gene3D" id="1.25.10.10">
    <property type="entry name" value="Leucine-rich Repeat Variant"/>
    <property type="match status" value="1"/>
</dbReference>
<keyword evidence="3" id="KW-0399">Innate immunity</keyword>
<dbReference type="GeneID" id="106473086"/>
<dbReference type="RefSeq" id="XP_022257291.1">
    <property type="nucleotide sequence ID" value="XM_022401583.1"/>
</dbReference>
<dbReference type="Pfam" id="PF00536">
    <property type="entry name" value="SAM_1"/>
    <property type="match status" value="1"/>
</dbReference>
<evidence type="ECO:0000256" key="8">
    <source>
        <dbReference type="SAM" id="MobiDB-lite"/>
    </source>
</evidence>
<keyword evidence="4" id="KW-0677">Repeat</keyword>
<feature type="compositionally biased region" description="Low complexity" evidence="8">
    <location>
        <begin position="126"/>
        <end position="139"/>
    </location>
</feature>
<feature type="domain" description="SAM" evidence="9">
    <location>
        <begin position="752"/>
        <end position="805"/>
    </location>
</feature>
<keyword evidence="2" id="KW-0963">Cytoplasm</keyword>
<dbReference type="PANTHER" id="PTHR22998:SF1">
    <property type="entry name" value="NAD(+) HYDROLASE SARM1"/>
    <property type="match status" value="1"/>
</dbReference>
<evidence type="ECO:0000259" key="9">
    <source>
        <dbReference type="PROSITE" id="PS50105"/>
    </source>
</evidence>
<dbReference type="InterPro" id="IPR039184">
    <property type="entry name" value="SARM1"/>
</dbReference>
<dbReference type="SMART" id="SM00454">
    <property type="entry name" value="SAM"/>
    <property type="match status" value="1"/>
</dbReference>
<evidence type="ECO:0000256" key="7">
    <source>
        <dbReference type="ARBA" id="ARBA00023027"/>
    </source>
</evidence>
<feature type="region of interest" description="Disordered" evidence="8">
    <location>
        <begin position="92"/>
        <end position="114"/>
    </location>
</feature>
<name>A0ABM1TN35_LIMPO</name>
<dbReference type="InterPro" id="IPR013761">
    <property type="entry name" value="SAM/pointed_sf"/>
</dbReference>
<evidence type="ECO:0000313" key="11">
    <source>
        <dbReference type="RefSeq" id="XP_022257291.1"/>
    </source>
</evidence>
<reference evidence="11" key="1">
    <citation type="submission" date="2025-08" db="UniProtKB">
        <authorList>
            <consortium name="RefSeq"/>
        </authorList>
    </citation>
    <scope>IDENTIFICATION</scope>
    <source>
        <tissue evidence="11">Muscle</tissue>
    </source>
</reference>
<dbReference type="InterPro" id="IPR016024">
    <property type="entry name" value="ARM-type_fold"/>
</dbReference>
<dbReference type="InterPro" id="IPR011989">
    <property type="entry name" value="ARM-like"/>
</dbReference>
<evidence type="ECO:0000256" key="6">
    <source>
        <dbReference type="ARBA" id="ARBA00022859"/>
    </source>
</evidence>
<comment type="subcellular location">
    <subcellularLocation>
        <location evidence="1">Cytoplasm</location>
    </subcellularLocation>
</comment>
<feature type="region of interest" description="Disordered" evidence="8">
    <location>
        <begin position="126"/>
        <end position="203"/>
    </location>
</feature>
<evidence type="ECO:0000256" key="1">
    <source>
        <dbReference type="ARBA" id="ARBA00004496"/>
    </source>
</evidence>
<dbReference type="InterPro" id="IPR001660">
    <property type="entry name" value="SAM"/>
</dbReference>
<dbReference type="Gene3D" id="1.10.150.50">
    <property type="entry name" value="Transcription Factor, Ets-1"/>
    <property type="match status" value="1"/>
</dbReference>
<dbReference type="SUPFAM" id="SSF48371">
    <property type="entry name" value="ARM repeat"/>
    <property type="match status" value="1"/>
</dbReference>
<evidence type="ECO:0000256" key="3">
    <source>
        <dbReference type="ARBA" id="ARBA00022588"/>
    </source>
</evidence>
<proteinExistence type="predicted"/>
<keyword evidence="10" id="KW-1185">Reference proteome</keyword>
<keyword evidence="5" id="KW-0378">Hydrolase</keyword>
<dbReference type="SUPFAM" id="SSF47769">
    <property type="entry name" value="SAM/Pointed domain"/>
    <property type="match status" value="1"/>
</dbReference>